<feature type="compositionally biased region" description="Polar residues" evidence="1">
    <location>
        <begin position="831"/>
        <end position="847"/>
    </location>
</feature>
<accession>A0A5M6DH32</accession>
<dbReference type="InterPro" id="IPR036439">
    <property type="entry name" value="Dockerin_dom_sf"/>
</dbReference>
<feature type="region of interest" description="Disordered" evidence="1">
    <location>
        <begin position="1"/>
        <end position="22"/>
    </location>
</feature>
<sequence length="953" mass="103280">MPRIQTTSGAAPSQPGGQDTSERCRWSIAARRLPRHPFPLIESMNRSRPQSFRWTDLVRTKIGDAVARVQRCGSDPAFRGGEFRSCRRLQVEALERRQLMAADLPLGATPLDTGEFLLGSVTVTPVFFESDGSIDPNTQDWTANEIDQTLDKIRASTDWWVNLLAKKTSVHQLAFEIDETFARTPVSTGYEPIDRSSITFERYVGDWLTDLGYGDAPSIERAVQLFNDTQREKFQTDWAFTIFVADSSDDADGFFAAGGFTGAFAYPGGLFYVVPSGRPVSTYSHEMGHIFWARDEYPGAGSYNDQRGYYNAQNLNAYDDAPAGHVQEDSIMRGNSVADRAYAALDSPDSTLAMIGWRDSDGDGIFDVLDVPLSMDAIGYFDPLTSVYSIRGAGSVETLANQNSSGPQSDITLSRIKALEYQLDGGTWQTAAEFDATAVEFDLDVSITEPFDSIGWRVTDTRTGITSVPLESTRQSHLFSGLGGGVAFVDQNANGLLDAGERLLEGSQVTLQHADGSELFRAQAVAASLADGETGSIGTLSLSGVGLTLDGRVAVGSSTTRPDVRVFQVYDDQSSSWRDRISGERRLQVESSQSTGRVAIDFLALDTGSYGLEDGSYARVEAFDSDGNRLSRITSPQVPAGEAGQLIVEDPRGQIASVVIYGHAETDILVTAVAFGTESTQSVDRSGGWVTEGIADGNYQVRLTSPNLIYQFTDSFYDLDVTNGSASPVLAAAKRVDSPRHHGQSPGDVNADQIISPQDALLVINDLARFGSRLLSPDEAVGDFVDVNNDGYVSAIDALRVINLLERNQEGEGEQATGQRADDPGAGPALTESQLSTGASASPSPDHSPTDFLPPPPPFLADSRANSVDQVFRELEPEWVRTDSFTDRENPKMLNSAGQPPYGESRAVGPVDSREEAKVFSQPIEIRSALADSPRFDEFPVGIHRTPPLDELF</sequence>
<dbReference type="Pfam" id="PF00404">
    <property type="entry name" value="Dockerin_1"/>
    <property type="match status" value="1"/>
</dbReference>
<dbReference type="EMBL" id="VWOX01000004">
    <property type="protein sequence ID" value="KAA5544555.1"/>
    <property type="molecule type" value="Genomic_DNA"/>
</dbReference>
<feature type="compositionally biased region" description="Polar residues" evidence="1">
    <location>
        <begin position="1"/>
        <end position="19"/>
    </location>
</feature>
<dbReference type="CDD" id="cd14256">
    <property type="entry name" value="Dockerin_I"/>
    <property type="match status" value="1"/>
</dbReference>
<comment type="caution">
    <text evidence="2">The sequence shown here is derived from an EMBL/GenBank/DDBJ whole genome shotgun (WGS) entry which is preliminary data.</text>
</comment>
<proteinExistence type="predicted"/>
<dbReference type="InterPro" id="IPR002105">
    <property type="entry name" value="Dockerin_1_rpt"/>
</dbReference>
<dbReference type="Gene3D" id="1.10.1330.10">
    <property type="entry name" value="Dockerin domain"/>
    <property type="match status" value="1"/>
</dbReference>
<protein>
    <submittedName>
        <fullName evidence="2">Protein containing Planctomycete extracellular domain protein</fullName>
    </submittedName>
</protein>
<dbReference type="AlphaFoldDB" id="A0A5M6DH32"/>
<keyword evidence="3" id="KW-1185">Reference proteome</keyword>
<dbReference type="SUPFAM" id="SSF63446">
    <property type="entry name" value="Type I dockerin domain"/>
    <property type="match status" value="1"/>
</dbReference>
<evidence type="ECO:0000313" key="3">
    <source>
        <dbReference type="Proteomes" id="UP000324479"/>
    </source>
</evidence>
<organism evidence="2 3">
    <name type="scientific">Roseiconus nitratireducens</name>
    <dbReference type="NCBI Taxonomy" id="2605748"/>
    <lineage>
        <taxon>Bacteria</taxon>
        <taxon>Pseudomonadati</taxon>
        <taxon>Planctomycetota</taxon>
        <taxon>Planctomycetia</taxon>
        <taxon>Pirellulales</taxon>
        <taxon>Pirellulaceae</taxon>
        <taxon>Roseiconus</taxon>
    </lineage>
</organism>
<reference evidence="2 3" key="1">
    <citation type="submission" date="2019-08" db="EMBL/GenBank/DDBJ databases">
        <authorList>
            <person name="Dhanesh K."/>
            <person name="Kumar G."/>
            <person name="Sasikala C."/>
            <person name="Venkata Ramana C."/>
        </authorList>
    </citation>
    <scope>NUCLEOTIDE SEQUENCE [LARGE SCALE GENOMIC DNA]</scope>
    <source>
        <strain evidence="2 3">JC645</strain>
    </source>
</reference>
<feature type="region of interest" description="Disordered" evidence="1">
    <location>
        <begin position="810"/>
        <end position="863"/>
    </location>
</feature>
<evidence type="ECO:0000256" key="1">
    <source>
        <dbReference type="SAM" id="MobiDB-lite"/>
    </source>
</evidence>
<gene>
    <name evidence="2" type="ORF">FYK55_09555</name>
</gene>
<dbReference type="Proteomes" id="UP000324479">
    <property type="component" value="Unassembled WGS sequence"/>
</dbReference>
<dbReference type="GO" id="GO:0000272">
    <property type="term" value="P:polysaccharide catabolic process"/>
    <property type="evidence" value="ECO:0007669"/>
    <property type="project" value="InterPro"/>
</dbReference>
<name>A0A5M6DH32_9BACT</name>
<feature type="region of interest" description="Disordered" evidence="1">
    <location>
        <begin position="883"/>
        <end position="916"/>
    </location>
</feature>
<dbReference type="GO" id="GO:0004553">
    <property type="term" value="F:hydrolase activity, hydrolyzing O-glycosyl compounds"/>
    <property type="evidence" value="ECO:0007669"/>
    <property type="project" value="InterPro"/>
</dbReference>
<evidence type="ECO:0000313" key="2">
    <source>
        <dbReference type="EMBL" id="KAA5544555.1"/>
    </source>
</evidence>